<proteinExistence type="predicted"/>
<keyword evidence="2" id="KW-1185">Reference proteome</keyword>
<dbReference type="AlphaFoldDB" id="A0A133U3P5"/>
<evidence type="ECO:0000313" key="2">
    <source>
        <dbReference type="Proteomes" id="UP000070184"/>
    </source>
</evidence>
<sequence>MIGQHGRGFQFIGQQYGKEGRGRKRMMSVDNIKASIPKEFPQMRRVRGENGTLGQQREADTLNPLLARSFQRRVNIAKETPVQIPREIRQNSKMPHTSRRYQYWENCSITQKIC</sequence>
<accession>A0A133U3P5</accession>
<protein>
    <submittedName>
        <fullName evidence="1">Uncharacterized protein</fullName>
    </submittedName>
</protein>
<organism evidence="1 2">
    <name type="scientific">candidate division MSBL1 archaeon SCGC-AAA259B11</name>
    <dbReference type="NCBI Taxonomy" id="1698260"/>
    <lineage>
        <taxon>Archaea</taxon>
        <taxon>Methanobacteriati</taxon>
        <taxon>Methanobacteriota</taxon>
        <taxon>candidate division MSBL1</taxon>
    </lineage>
</organism>
<name>A0A133U3P5_9EURY</name>
<dbReference type="Proteomes" id="UP000070184">
    <property type="component" value="Unassembled WGS sequence"/>
</dbReference>
<gene>
    <name evidence="1" type="ORF">AKJ61_04165</name>
</gene>
<reference evidence="1 2" key="1">
    <citation type="journal article" date="2016" name="Sci. Rep.">
        <title>Metabolic traits of an uncultured archaeal lineage -MSBL1- from brine pools of the Red Sea.</title>
        <authorList>
            <person name="Mwirichia R."/>
            <person name="Alam I."/>
            <person name="Rashid M."/>
            <person name="Vinu M."/>
            <person name="Ba-Alawi W."/>
            <person name="Anthony Kamau A."/>
            <person name="Kamanda Ngugi D."/>
            <person name="Goker M."/>
            <person name="Klenk H.P."/>
            <person name="Bajic V."/>
            <person name="Stingl U."/>
        </authorList>
    </citation>
    <scope>NUCLEOTIDE SEQUENCE [LARGE SCALE GENOMIC DNA]</scope>
    <source>
        <strain evidence="1">SCGC-AAA259B11</strain>
    </source>
</reference>
<comment type="caution">
    <text evidence="1">The sequence shown here is derived from an EMBL/GenBank/DDBJ whole genome shotgun (WGS) entry which is preliminary data.</text>
</comment>
<evidence type="ECO:0000313" key="1">
    <source>
        <dbReference type="EMBL" id="KXA88798.1"/>
    </source>
</evidence>
<dbReference type="EMBL" id="LHXK01000079">
    <property type="protein sequence ID" value="KXA88798.1"/>
    <property type="molecule type" value="Genomic_DNA"/>
</dbReference>